<proteinExistence type="predicted"/>
<organism evidence="1">
    <name type="scientific">Picea glauca</name>
    <name type="common">White spruce</name>
    <name type="synonym">Pinus glauca</name>
    <dbReference type="NCBI Taxonomy" id="3330"/>
    <lineage>
        <taxon>Eukaryota</taxon>
        <taxon>Viridiplantae</taxon>
        <taxon>Streptophyta</taxon>
        <taxon>Embryophyta</taxon>
        <taxon>Tracheophyta</taxon>
        <taxon>Spermatophyta</taxon>
        <taxon>Pinopsida</taxon>
        <taxon>Pinidae</taxon>
        <taxon>Conifers I</taxon>
        <taxon>Pinales</taxon>
        <taxon>Pinaceae</taxon>
        <taxon>Picea</taxon>
    </lineage>
</organism>
<protein>
    <submittedName>
        <fullName evidence="1">Uncharacterized protein</fullName>
    </submittedName>
</protein>
<dbReference type="EMBL" id="LKAM01000023">
    <property type="protein sequence ID" value="KUM45222.1"/>
    <property type="molecule type" value="Genomic_DNA"/>
</dbReference>
<comment type="caution">
    <text evidence="1">The sequence shown here is derived from an EMBL/GenBank/DDBJ whole genome shotgun (WGS) entry which is preliminary data.</text>
</comment>
<keyword evidence="1" id="KW-0496">Mitochondrion</keyword>
<sequence length="43" mass="4619">MGPVAGLTVPLATRLWMARLAGLYQSEISLLFDGLQTTSLVDL</sequence>
<geneLocation type="mitochondrion" evidence="1"/>
<evidence type="ECO:0000313" key="1">
    <source>
        <dbReference type="EMBL" id="KUM45222.1"/>
    </source>
</evidence>
<gene>
    <name evidence="1" type="ORF">ABT39_MTgene3545</name>
</gene>
<accession>A0A101LTT5</accession>
<reference evidence="1" key="1">
    <citation type="journal article" date="2015" name="Genome Biol. Evol.">
        <title>Organellar Genomes of White Spruce (Picea glauca): Assembly and Annotation.</title>
        <authorList>
            <person name="Jackman S.D."/>
            <person name="Warren R.L."/>
            <person name="Gibb E.A."/>
            <person name="Vandervalk B.P."/>
            <person name="Mohamadi H."/>
            <person name="Chu J."/>
            <person name="Raymond A."/>
            <person name="Pleasance S."/>
            <person name="Coope R."/>
            <person name="Wildung M.R."/>
            <person name="Ritland C.E."/>
            <person name="Bousquet J."/>
            <person name="Jones S.J."/>
            <person name="Bohlmann J."/>
            <person name="Birol I."/>
        </authorList>
    </citation>
    <scope>NUCLEOTIDE SEQUENCE [LARGE SCALE GENOMIC DNA]</scope>
    <source>
        <tissue evidence="1">Flushing bud</tissue>
    </source>
</reference>
<dbReference type="AlphaFoldDB" id="A0A101LTT5"/>
<name>A0A101LTT5_PICGL</name>